<accession>A0ABN8X8G7</accession>
<dbReference type="EMBL" id="OX458333">
    <property type="protein sequence ID" value="CAI8902282.1"/>
    <property type="molecule type" value="Genomic_DNA"/>
</dbReference>
<name>A0ABN8X8G7_9GAMM</name>
<evidence type="ECO:0000313" key="1">
    <source>
        <dbReference type="EMBL" id="CAI8902282.1"/>
    </source>
</evidence>
<dbReference type="Proteomes" id="UP001162030">
    <property type="component" value="Chromosome"/>
</dbReference>
<reference evidence="1 2" key="1">
    <citation type="submission" date="2023-03" db="EMBL/GenBank/DDBJ databases">
        <authorList>
            <person name="Pearce D."/>
        </authorList>
    </citation>
    <scope>NUCLEOTIDE SEQUENCE [LARGE SCALE GENOMIC DNA]</scope>
    <source>
        <strain evidence="1">Msz</strain>
    </source>
</reference>
<sequence>MLKTVGDSLATLPRRFIDSLHPSDSVRDRSAAQAQCTLHRLPLENQEAGQNNVPSNCRNNKFPFKVLFTRGNKKGHTEVWPFELLAGGPGFEPGLTESESVVLPLDDPPVVKARRGSRRALH</sequence>
<gene>
    <name evidence="1" type="ORF">MSZNOR_3466</name>
</gene>
<keyword evidence="2" id="KW-1185">Reference proteome</keyword>
<proteinExistence type="predicted"/>
<protein>
    <submittedName>
        <fullName evidence="1">Uncharacterized protein</fullName>
    </submittedName>
</protein>
<evidence type="ECO:0000313" key="2">
    <source>
        <dbReference type="Proteomes" id="UP001162030"/>
    </source>
</evidence>
<organism evidence="1 2">
    <name type="scientific">Methylocaldum szegediense</name>
    <dbReference type="NCBI Taxonomy" id="73780"/>
    <lineage>
        <taxon>Bacteria</taxon>
        <taxon>Pseudomonadati</taxon>
        <taxon>Pseudomonadota</taxon>
        <taxon>Gammaproteobacteria</taxon>
        <taxon>Methylococcales</taxon>
        <taxon>Methylococcaceae</taxon>
        <taxon>Methylocaldum</taxon>
    </lineage>
</organism>